<keyword evidence="4 10" id="KW-0067">ATP-binding</keyword>
<evidence type="ECO:0000256" key="4">
    <source>
        <dbReference type="ARBA" id="ARBA00022840"/>
    </source>
</evidence>
<dbReference type="SMART" id="SM00382">
    <property type="entry name" value="AAA"/>
    <property type="match status" value="1"/>
</dbReference>
<feature type="domain" description="ABC transporter" evidence="11">
    <location>
        <begin position="39"/>
        <end position="273"/>
    </location>
</feature>
<dbReference type="PANTHER" id="PTHR43869:SF1">
    <property type="entry name" value="GLYCINE BETAINE_PROLINE BETAINE TRANSPORT SYSTEM ATP-BINDING PROTEIN PROV"/>
    <property type="match status" value="1"/>
</dbReference>
<dbReference type="GO" id="GO:0015418">
    <property type="term" value="F:ABC-type quaternary ammonium compound transporting activity"/>
    <property type="evidence" value="ECO:0007669"/>
    <property type="project" value="UniProtKB-EC"/>
</dbReference>
<dbReference type="InterPro" id="IPR003593">
    <property type="entry name" value="AAA+_ATPase"/>
</dbReference>
<dbReference type="FunFam" id="3.40.50.300:FF:000425">
    <property type="entry name" value="Probable ABC transporter, ATP-binding subunit"/>
    <property type="match status" value="1"/>
</dbReference>
<organism evidence="13 14">
    <name type="scientific">Tumebacillus avium</name>
    <dbReference type="NCBI Taxonomy" id="1903704"/>
    <lineage>
        <taxon>Bacteria</taxon>
        <taxon>Bacillati</taxon>
        <taxon>Bacillota</taxon>
        <taxon>Bacilli</taxon>
        <taxon>Bacillales</taxon>
        <taxon>Alicyclobacillaceae</taxon>
        <taxon>Tumebacillus</taxon>
    </lineage>
</organism>
<evidence type="ECO:0000256" key="8">
    <source>
        <dbReference type="ARBA" id="ARBA00063934"/>
    </source>
</evidence>
<keyword evidence="10" id="KW-1003">Cell membrane</keyword>
<dbReference type="SMART" id="SM00116">
    <property type="entry name" value="CBS"/>
    <property type="match status" value="2"/>
</dbReference>
<feature type="domain" description="CBS" evidence="12">
    <location>
        <begin position="351"/>
        <end position="408"/>
    </location>
</feature>
<dbReference type="InterPro" id="IPR005892">
    <property type="entry name" value="Gly-betaine_transp_ATP-bd"/>
</dbReference>
<evidence type="ECO:0000256" key="2">
    <source>
        <dbReference type="ARBA" id="ARBA00022448"/>
    </source>
</evidence>
<evidence type="ECO:0000256" key="1">
    <source>
        <dbReference type="ARBA" id="ARBA00005417"/>
    </source>
</evidence>
<dbReference type="NCBIfam" id="TIGR01186">
    <property type="entry name" value="proV"/>
    <property type="match status" value="1"/>
</dbReference>
<evidence type="ECO:0000313" key="13">
    <source>
        <dbReference type="EMBL" id="ARU59924.1"/>
    </source>
</evidence>
<evidence type="ECO:0000256" key="7">
    <source>
        <dbReference type="ARBA" id="ARBA00052482"/>
    </source>
</evidence>
<dbReference type="Gene3D" id="3.10.580.10">
    <property type="entry name" value="CBS-domain"/>
    <property type="match status" value="1"/>
</dbReference>
<dbReference type="OrthoDB" id="2374252at2"/>
<evidence type="ECO:0000259" key="12">
    <source>
        <dbReference type="PROSITE" id="PS51371"/>
    </source>
</evidence>
<dbReference type="PROSITE" id="PS51371">
    <property type="entry name" value="CBS"/>
    <property type="match status" value="2"/>
</dbReference>
<proteinExistence type="inferred from homology"/>
<keyword evidence="2 10" id="KW-0813">Transport</keyword>
<dbReference type="KEGG" id="tum:CBW65_01770"/>
<sequence>MGQGLFSCICPCFATRCIFAAGLFLCKKDGRDWNLANAIVFEHVAKQYEESVVIADLNLEIPEGNIVVLVGPSGCGKTTTMKMINRLIEPTQGRLYVNGQNVLEMDAVELRRGIGYVIQQIGLMPHMTIGENIGLSAQLASGKKGVDKSRVDELLQMVGLEPGQYRDRYPAELSGGQQQRVGVARALMCNPPIILMDEPFSALDPITREQLQDELIRLNQELNKTIIFVTHDMDEALKIADQIVVMQGGRVVQMGTPDQILRHPANEFVRGFLGEKRLSSHQSWTVDDVMLSSPVTMGAGKGLAEAVQTMHRRRVTGVLVTDRARKLLGIADTSDIHSGYQEESLTLGDVMRTEIQTVQTGTPLIDAIPLVQTVPYGYVPVLDAEQRLVGLLTRSSLVDVLAKPYLEEAAASE</sequence>
<evidence type="ECO:0000256" key="3">
    <source>
        <dbReference type="ARBA" id="ARBA00022741"/>
    </source>
</evidence>
<comment type="subunit">
    <text evidence="10">The complex is probably composed of two ATP-binding proteins, two transmembrane proteins and a solute-binding protein.</text>
</comment>
<evidence type="ECO:0000313" key="14">
    <source>
        <dbReference type="Proteomes" id="UP000195437"/>
    </source>
</evidence>
<feature type="domain" description="CBS" evidence="12">
    <location>
        <begin position="290"/>
        <end position="347"/>
    </location>
</feature>
<evidence type="ECO:0000256" key="6">
    <source>
        <dbReference type="ARBA" id="ARBA00023122"/>
    </source>
</evidence>
<evidence type="ECO:0000256" key="10">
    <source>
        <dbReference type="RuleBase" id="RU369116"/>
    </source>
</evidence>
<evidence type="ECO:0000259" key="11">
    <source>
        <dbReference type="PROSITE" id="PS50893"/>
    </source>
</evidence>
<dbReference type="Proteomes" id="UP000195437">
    <property type="component" value="Chromosome"/>
</dbReference>
<keyword evidence="6 9" id="KW-0129">CBS domain</keyword>
<dbReference type="GO" id="GO:0005524">
    <property type="term" value="F:ATP binding"/>
    <property type="evidence" value="ECO:0007669"/>
    <property type="project" value="UniProtKB-UniRule"/>
</dbReference>
<gene>
    <name evidence="13" type="ORF">CBW65_01770</name>
</gene>
<comment type="subunit">
    <text evidence="8">The complex is composed of two ATP-binding proteins (OpuCA), two transmembrane proteins (OpuCB and OpuCD) and a solute-binding protein (OpuCC).</text>
</comment>
<keyword evidence="5" id="KW-0029">Amino-acid transport</keyword>
<dbReference type="InterPro" id="IPR027417">
    <property type="entry name" value="P-loop_NTPase"/>
</dbReference>
<name>A0A1Y0IKN3_9BACL</name>
<dbReference type="Pfam" id="PF00005">
    <property type="entry name" value="ABC_tran"/>
    <property type="match status" value="1"/>
</dbReference>
<dbReference type="Pfam" id="PF00571">
    <property type="entry name" value="CBS"/>
    <property type="match status" value="2"/>
</dbReference>
<keyword evidence="3 10" id="KW-0547">Nucleotide-binding</keyword>
<dbReference type="GO" id="GO:0016887">
    <property type="term" value="F:ATP hydrolysis activity"/>
    <property type="evidence" value="ECO:0007669"/>
    <property type="project" value="UniProtKB-UniRule"/>
</dbReference>
<keyword evidence="14" id="KW-1185">Reference proteome</keyword>
<dbReference type="SUPFAM" id="SSF52540">
    <property type="entry name" value="P-loop containing nucleoside triphosphate hydrolases"/>
    <property type="match status" value="1"/>
</dbReference>
<dbReference type="PROSITE" id="PS50893">
    <property type="entry name" value="ABC_TRANSPORTER_2"/>
    <property type="match status" value="1"/>
</dbReference>
<dbReference type="InterPro" id="IPR046342">
    <property type="entry name" value="CBS_dom_sf"/>
</dbReference>
<evidence type="ECO:0000256" key="5">
    <source>
        <dbReference type="ARBA" id="ARBA00022970"/>
    </source>
</evidence>
<dbReference type="PANTHER" id="PTHR43869">
    <property type="entry name" value="GLYCINE BETAINE/PROLINE BETAINE TRANSPORT SYSTEM ATP-BINDING PROTEIN PROV"/>
    <property type="match status" value="1"/>
</dbReference>
<dbReference type="AlphaFoldDB" id="A0A1Y0IKN3"/>
<comment type="catalytic activity">
    <reaction evidence="7">
        <text>a quaternary ammonium(out) + ATP + H2O = a quaternary ammonium(in) + ADP + phosphate + H(+)</text>
        <dbReference type="Rhea" id="RHEA:11036"/>
        <dbReference type="ChEBI" id="CHEBI:15377"/>
        <dbReference type="ChEBI" id="CHEBI:15378"/>
        <dbReference type="ChEBI" id="CHEBI:30616"/>
        <dbReference type="ChEBI" id="CHEBI:35267"/>
        <dbReference type="ChEBI" id="CHEBI:43474"/>
        <dbReference type="ChEBI" id="CHEBI:456216"/>
        <dbReference type="EC" id="7.6.2.9"/>
    </reaction>
</comment>
<dbReference type="GO" id="GO:0031460">
    <property type="term" value="P:glycine betaine transport"/>
    <property type="evidence" value="ECO:0007669"/>
    <property type="project" value="InterPro"/>
</dbReference>
<dbReference type="GO" id="GO:0005886">
    <property type="term" value="C:plasma membrane"/>
    <property type="evidence" value="ECO:0007669"/>
    <property type="project" value="UniProtKB-SubCell"/>
</dbReference>
<dbReference type="InterPro" id="IPR000644">
    <property type="entry name" value="CBS_dom"/>
</dbReference>
<dbReference type="GO" id="GO:0006865">
    <property type="term" value="P:amino acid transport"/>
    <property type="evidence" value="ECO:0007669"/>
    <property type="project" value="UniProtKB-UniRule"/>
</dbReference>
<accession>A0A1Y0IKN3</accession>
<dbReference type="Gene3D" id="3.40.50.300">
    <property type="entry name" value="P-loop containing nucleotide triphosphate hydrolases"/>
    <property type="match status" value="1"/>
</dbReference>
<dbReference type="PROSITE" id="PS00211">
    <property type="entry name" value="ABC_TRANSPORTER_1"/>
    <property type="match status" value="1"/>
</dbReference>
<keyword evidence="10" id="KW-0472">Membrane</keyword>
<dbReference type="EMBL" id="CP021434">
    <property type="protein sequence ID" value="ARU59924.1"/>
    <property type="molecule type" value="Genomic_DNA"/>
</dbReference>
<keyword evidence="10" id="KW-0997">Cell inner membrane</keyword>
<dbReference type="InterPro" id="IPR017871">
    <property type="entry name" value="ABC_transporter-like_CS"/>
</dbReference>
<reference evidence="14" key="1">
    <citation type="submission" date="2017-05" db="EMBL/GenBank/DDBJ databases">
        <authorList>
            <person name="Sung H."/>
        </authorList>
    </citation>
    <scope>NUCLEOTIDE SEQUENCE [LARGE SCALE GENOMIC DNA]</scope>
    <source>
        <strain evidence="14">AR23208</strain>
    </source>
</reference>
<dbReference type="EC" id="7.6.2.9" evidence="10"/>
<evidence type="ECO:0000256" key="9">
    <source>
        <dbReference type="PROSITE-ProRule" id="PRU00703"/>
    </source>
</evidence>
<comment type="similarity">
    <text evidence="1 10">Belongs to the ABC transporter superfamily.</text>
</comment>
<comment type="subcellular location">
    <subcellularLocation>
        <location evidence="10">Cell inner membrane</location>
        <topology evidence="10">Peripheral membrane protein</topology>
    </subcellularLocation>
</comment>
<dbReference type="InterPro" id="IPR003439">
    <property type="entry name" value="ABC_transporter-like_ATP-bd"/>
</dbReference>
<protein>
    <recommendedName>
        <fullName evidence="10">Quaternary amine transport ATP-binding protein</fullName>
        <ecNumber evidence="10">7.6.2.9</ecNumber>
    </recommendedName>
</protein>
<dbReference type="InterPro" id="IPR051921">
    <property type="entry name" value="ABC_osmolyte_uptake_ATP-bind"/>
</dbReference>
<dbReference type="SUPFAM" id="SSF54631">
    <property type="entry name" value="CBS-domain pair"/>
    <property type="match status" value="1"/>
</dbReference>